<keyword evidence="8" id="KW-1185">Reference proteome</keyword>
<evidence type="ECO:0000256" key="4">
    <source>
        <dbReference type="PIRSR" id="PIRSR000103-1"/>
    </source>
</evidence>
<keyword evidence="3" id="KW-0520">NAD</keyword>
<dbReference type="InterPro" id="IPR013328">
    <property type="entry name" value="6PGD_dom2"/>
</dbReference>
<dbReference type="InterPro" id="IPR006115">
    <property type="entry name" value="6PGDH_NADP-bd"/>
</dbReference>
<dbReference type="Gene3D" id="1.10.1040.10">
    <property type="entry name" value="N-(1-d-carboxylethyl)-l-norvaline Dehydrogenase, domain 2"/>
    <property type="match status" value="1"/>
</dbReference>
<sequence length="298" mass="30752">MTERIGFIGLGIMGRGMAANILRAGFPLTVWNRTPGRADELVAAGAQLAASPAEVAARSDIVISCVSDTPDVEAVIFGPQGVIEGAQVGMLMIDMSTISPQGAQRFAARLGESGIGFLDAPVSGGSEGAARGTLSIMVGGPAELVERAMPVFQAMGKTITHVGGHGAGQTVKLVNQILVVGTMLAISEALVFAQASGVDLEKTLTAVSGGAAGSWMLSNRGPQVIRRDWRPGFTIDLQQKDLRLVLAAADAVGAPMLTTSTVFQLYRTLQAAGLGHEGNHALIKAIERLAGIEVGDNE</sequence>
<dbReference type="Proteomes" id="UP000078287">
    <property type="component" value="Unassembled WGS sequence"/>
</dbReference>
<dbReference type="InterPro" id="IPR002204">
    <property type="entry name" value="3-OH-isobutyrate_DH-rel_CS"/>
</dbReference>
<dbReference type="InterPro" id="IPR036291">
    <property type="entry name" value="NAD(P)-bd_dom_sf"/>
</dbReference>
<dbReference type="PIRSF" id="PIRSF000103">
    <property type="entry name" value="HIBADH"/>
    <property type="match status" value="1"/>
</dbReference>
<comment type="similarity">
    <text evidence="1">Belongs to the HIBADH-related family.</text>
</comment>
<evidence type="ECO:0000256" key="3">
    <source>
        <dbReference type="ARBA" id="ARBA00023027"/>
    </source>
</evidence>
<dbReference type="PROSITE" id="PS00895">
    <property type="entry name" value="3_HYDROXYISOBUT_DH"/>
    <property type="match status" value="1"/>
</dbReference>
<evidence type="ECO:0000259" key="6">
    <source>
        <dbReference type="Pfam" id="PF14833"/>
    </source>
</evidence>
<evidence type="ECO:0000256" key="1">
    <source>
        <dbReference type="ARBA" id="ARBA00009080"/>
    </source>
</evidence>
<dbReference type="GO" id="GO:0051287">
    <property type="term" value="F:NAD binding"/>
    <property type="evidence" value="ECO:0007669"/>
    <property type="project" value="InterPro"/>
</dbReference>
<dbReference type="SUPFAM" id="SSF48179">
    <property type="entry name" value="6-phosphogluconate dehydrogenase C-terminal domain-like"/>
    <property type="match status" value="1"/>
</dbReference>
<feature type="active site" evidence="4">
    <location>
        <position position="172"/>
    </location>
</feature>
<organism evidence="7 8">
    <name type="scientific">Chloroflexus islandicus</name>
    <dbReference type="NCBI Taxonomy" id="1707952"/>
    <lineage>
        <taxon>Bacteria</taxon>
        <taxon>Bacillati</taxon>
        <taxon>Chloroflexota</taxon>
        <taxon>Chloroflexia</taxon>
        <taxon>Chloroflexales</taxon>
        <taxon>Chloroflexineae</taxon>
        <taxon>Chloroflexaceae</taxon>
        <taxon>Chloroflexus</taxon>
    </lineage>
</organism>
<dbReference type="Pfam" id="PF03446">
    <property type="entry name" value="NAD_binding_2"/>
    <property type="match status" value="1"/>
</dbReference>
<dbReference type="Pfam" id="PF14833">
    <property type="entry name" value="NAD_binding_11"/>
    <property type="match status" value="1"/>
</dbReference>
<evidence type="ECO:0000313" key="8">
    <source>
        <dbReference type="Proteomes" id="UP000078287"/>
    </source>
</evidence>
<dbReference type="GO" id="GO:0004616">
    <property type="term" value="F:phosphogluconate dehydrogenase (decarboxylating) activity"/>
    <property type="evidence" value="ECO:0007669"/>
    <property type="project" value="InterPro"/>
</dbReference>
<accession>A0A178MDH2</accession>
<gene>
    <name evidence="7" type="ORF">A6A03_11720</name>
</gene>
<protein>
    <submittedName>
        <fullName evidence="7">2-hydroxy-3-oxopropionate reductase</fullName>
    </submittedName>
</protein>
<dbReference type="OrthoDB" id="9786703at2"/>
<proteinExistence type="inferred from homology"/>
<name>A0A178MDH2_9CHLR</name>
<dbReference type="AlphaFoldDB" id="A0A178MDH2"/>
<dbReference type="InterPro" id="IPR029154">
    <property type="entry name" value="HIBADH-like_NADP-bd"/>
</dbReference>
<feature type="domain" description="3-hydroxyisobutyrate dehydrogenase-like NAD-binding" evidence="6">
    <location>
        <begin position="166"/>
        <end position="285"/>
    </location>
</feature>
<comment type="caution">
    <text evidence="7">The sequence shown here is derived from an EMBL/GenBank/DDBJ whole genome shotgun (WGS) entry which is preliminary data.</text>
</comment>
<dbReference type="GO" id="GO:0016054">
    <property type="term" value="P:organic acid catabolic process"/>
    <property type="evidence" value="ECO:0007669"/>
    <property type="project" value="UniProtKB-ARBA"/>
</dbReference>
<keyword evidence="2" id="KW-0560">Oxidoreductase</keyword>
<dbReference type="InterPro" id="IPR015815">
    <property type="entry name" value="HIBADH-related"/>
</dbReference>
<dbReference type="InterPro" id="IPR008927">
    <property type="entry name" value="6-PGluconate_DH-like_C_sf"/>
</dbReference>
<dbReference type="PRINTS" id="PR00076">
    <property type="entry name" value="6PGDHDRGNASE"/>
</dbReference>
<evidence type="ECO:0000313" key="7">
    <source>
        <dbReference type="EMBL" id="OAN46822.1"/>
    </source>
</evidence>
<reference evidence="7 8" key="1">
    <citation type="submission" date="2016-04" db="EMBL/GenBank/DDBJ databases">
        <title>Chloroflexus islandicus sp. nov., a thermophilic filamentous anoxygenic phototrophic bacterium from geyser Strokkur (Iceland).</title>
        <authorList>
            <person name="Gaisin V.A."/>
            <person name="Kalashnikov A.M."/>
            <person name="Sukhacheva M.V."/>
            <person name="Grouzdev D.S."/>
            <person name="Ivanov T.M."/>
            <person name="Kuznetsov B."/>
            <person name="Gorlenko V.M."/>
        </authorList>
    </citation>
    <scope>NUCLEOTIDE SEQUENCE [LARGE SCALE GENOMIC DNA]</scope>
    <source>
        <strain evidence="8">isl-2</strain>
    </source>
</reference>
<evidence type="ECO:0000259" key="5">
    <source>
        <dbReference type="Pfam" id="PF03446"/>
    </source>
</evidence>
<feature type="domain" description="6-phosphogluconate dehydrogenase NADP-binding" evidence="5">
    <location>
        <begin position="4"/>
        <end position="163"/>
    </location>
</feature>
<dbReference type="SUPFAM" id="SSF51735">
    <property type="entry name" value="NAD(P)-binding Rossmann-fold domains"/>
    <property type="match status" value="1"/>
</dbReference>
<dbReference type="EMBL" id="LWQS01000042">
    <property type="protein sequence ID" value="OAN46822.1"/>
    <property type="molecule type" value="Genomic_DNA"/>
</dbReference>
<dbReference type="Gene3D" id="3.40.50.720">
    <property type="entry name" value="NAD(P)-binding Rossmann-like Domain"/>
    <property type="match status" value="1"/>
</dbReference>
<dbReference type="GO" id="GO:0050661">
    <property type="term" value="F:NADP binding"/>
    <property type="evidence" value="ECO:0007669"/>
    <property type="project" value="InterPro"/>
</dbReference>
<dbReference type="PANTHER" id="PTHR43060:SF15">
    <property type="entry name" value="3-HYDROXYISOBUTYRATE DEHYDROGENASE-LIKE 1, MITOCHONDRIAL-RELATED"/>
    <property type="match status" value="1"/>
</dbReference>
<evidence type="ECO:0000256" key="2">
    <source>
        <dbReference type="ARBA" id="ARBA00023002"/>
    </source>
</evidence>
<dbReference type="PANTHER" id="PTHR43060">
    <property type="entry name" value="3-HYDROXYISOBUTYRATE DEHYDROGENASE-LIKE 1, MITOCHONDRIAL-RELATED"/>
    <property type="match status" value="1"/>
</dbReference>
<dbReference type="STRING" id="1707952.A6A03_11720"/>
<dbReference type="InterPro" id="IPR006183">
    <property type="entry name" value="Pgluconate_DH"/>
</dbReference>